<name>K1WDU8_TRIAC</name>
<dbReference type="InParanoid" id="K1WDU8"/>
<gene>
    <name evidence="2" type="ORF">A1Q2_05919</name>
</gene>
<sequence length="94" mass="10840">MILHMLSMQSVGFALGATLAQNATRDEWRDESKLRRVYQFCPSHKKTDRAYPDPEWLRNGRIRISARLHHSSELPLRVPEIGEVSEPNIVLCGR</sequence>
<dbReference type="AlphaFoldDB" id="K1WDU8"/>
<evidence type="ECO:0000313" key="2">
    <source>
        <dbReference type="EMBL" id="EKC99773.1"/>
    </source>
</evidence>
<comment type="caution">
    <text evidence="2">The sequence shown here is derived from an EMBL/GenBank/DDBJ whole genome shotgun (WGS) entry which is preliminary data.</text>
</comment>
<evidence type="ECO:0008006" key="4">
    <source>
        <dbReference type="Google" id="ProtNLM"/>
    </source>
</evidence>
<evidence type="ECO:0000313" key="3">
    <source>
        <dbReference type="Proteomes" id="UP000006757"/>
    </source>
</evidence>
<reference evidence="2 3" key="1">
    <citation type="journal article" date="2012" name="Eukaryot. Cell">
        <title>Genome sequence of the Trichosporon asahii environmental strain CBS 8904.</title>
        <authorList>
            <person name="Yang R.Y."/>
            <person name="Li H.T."/>
            <person name="Zhu H."/>
            <person name="Zhou G.P."/>
            <person name="Wang M."/>
            <person name="Wang L."/>
        </authorList>
    </citation>
    <scope>NUCLEOTIDE SEQUENCE [LARGE SCALE GENOMIC DNA]</scope>
    <source>
        <strain evidence="2 3">CBS 8904</strain>
    </source>
</reference>
<dbReference type="EMBL" id="AMBO01000362">
    <property type="protein sequence ID" value="EKC99773.1"/>
    <property type="molecule type" value="Genomic_DNA"/>
</dbReference>
<keyword evidence="3" id="KW-1185">Reference proteome</keyword>
<accession>K1WDU8</accession>
<feature type="chain" id="PRO_5003852815" description="Secreted protein" evidence="1">
    <location>
        <begin position="17"/>
        <end position="94"/>
    </location>
</feature>
<evidence type="ECO:0000256" key="1">
    <source>
        <dbReference type="SAM" id="SignalP"/>
    </source>
</evidence>
<proteinExistence type="predicted"/>
<protein>
    <recommendedName>
        <fullName evidence="4">Secreted protein</fullName>
    </recommendedName>
</protein>
<keyword evidence="1" id="KW-0732">Signal</keyword>
<organism evidence="2 3">
    <name type="scientific">Trichosporon asahii var. asahii (strain CBS 8904)</name>
    <name type="common">Yeast</name>
    <dbReference type="NCBI Taxonomy" id="1220162"/>
    <lineage>
        <taxon>Eukaryota</taxon>
        <taxon>Fungi</taxon>
        <taxon>Dikarya</taxon>
        <taxon>Basidiomycota</taxon>
        <taxon>Agaricomycotina</taxon>
        <taxon>Tremellomycetes</taxon>
        <taxon>Trichosporonales</taxon>
        <taxon>Trichosporonaceae</taxon>
        <taxon>Trichosporon</taxon>
    </lineage>
</organism>
<dbReference type="Proteomes" id="UP000006757">
    <property type="component" value="Unassembled WGS sequence"/>
</dbReference>
<feature type="signal peptide" evidence="1">
    <location>
        <begin position="1"/>
        <end position="16"/>
    </location>
</feature>
<dbReference type="HOGENOM" id="CLU_2387724_0_0_1"/>